<evidence type="ECO:0000256" key="1">
    <source>
        <dbReference type="SAM" id="MobiDB-lite"/>
    </source>
</evidence>
<name>E9H2X7_DAPPU</name>
<feature type="compositionally biased region" description="Polar residues" evidence="1">
    <location>
        <begin position="11"/>
        <end position="21"/>
    </location>
</feature>
<dbReference type="PANTHER" id="PTHR34153">
    <property type="entry name" value="SI:CH211-262H13.3-RELATED-RELATED"/>
    <property type="match status" value="1"/>
</dbReference>
<keyword evidence="3" id="KW-1185">Reference proteome</keyword>
<dbReference type="InParanoid" id="E9H2X7"/>
<organism evidence="2 3">
    <name type="scientific">Daphnia pulex</name>
    <name type="common">Water flea</name>
    <dbReference type="NCBI Taxonomy" id="6669"/>
    <lineage>
        <taxon>Eukaryota</taxon>
        <taxon>Metazoa</taxon>
        <taxon>Ecdysozoa</taxon>
        <taxon>Arthropoda</taxon>
        <taxon>Crustacea</taxon>
        <taxon>Branchiopoda</taxon>
        <taxon>Diplostraca</taxon>
        <taxon>Cladocera</taxon>
        <taxon>Anomopoda</taxon>
        <taxon>Daphniidae</taxon>
        <taxon>Daphnia</taxon>
    </lineage>
</organism>
<accession>E9H2X7</accession>
<dbReference type="EMBL" id="GL732587">
    <property type="protein sequence ID" value="EFX73863.1"/>
    <property type="molecule type" value="Genomic_DNA"/>
</dbReference>
<dbReference type="Proteomes" id="UP000000305">
    <property type="component" value="Unassembled WGS sequence"/>
</dbReference>
<proteinExistence type="predicted"/>
<evidence type="ECO:0008006" key="4">
    <source>
        <dbReference type="Google" id="ProtNLM"/>
    </source>
</evidence>
<dbReference type="PANTHER" id="PTHR34153:SF2">
    <property type="entry name" value="SI:CH211-262H13.3-RELATED"/>
    <property type="match status" value="1"/>
</dbReference>
<evidence type="ECO:0000313" key="3">
    <source>
        <dbReference type="Proteomes" id="UP000000305"/>
    </source>
</evidence>
<dbReference type="OrthoDB" id="6747351at2759"/>
<evidence type="ECO:0000313" key="2">
    <source>
        <dbReference type="EMBL" id="EFX73863.1"/>
    </source>
</evidence>
<dbReference type="KEGG" id="dpx:DAPPUDRAFT_324855"/>
<feature type="region of interest" description="Disordered" evidence="1">
    <location>
        <begin position="1"/>
        <end position="24"/>
    </location>
</feature>
<sequence>MFVVPTERSASETGLNSNQNNDDNEVGIIALPSASETDSPQQTCKTIKCFEYQNRYLRVMARELAEVKADVKDLRRLLLSRKSLEDFKYFEEELLKEDVKLNLIEMLQGFFEKKMEDTIRRIWKEIITNELMRLYTWMGTPKPNSGKQKGLAVIGSRLSLAVIEAVKHEDF</sequence>
<reference evidence="2 3" key="1">
    <citation type="journal article" date="2011" name="Science">
        <title>The ecoresponsive genome of Daphnia pulex.</title>
        <authorList>
            <person name="Colbourne J.K."/>
            <person name="Pfrender M.E."/>
            <person name="Gilbert D."/>
            <person name="Thomas W.K."/>
            <person name="Tucker A."/>
            <person name="Oakley T.H."/>
            <person name="Tokishita S."/>
            <person name="Aerts A."/>
            <person name="Arnold G.J."/>
            <person name="Basu M.K."/>
            <person name="Bauer D.J."/>
            <person name="Caceres C.E."/>
            <person name="Carmel L."/>
            <person name="Casola C."/>
            <person name="Choi J.H."/>
            <person name="Detter J.C."/>
            <person name="Dong Q."/>
            <person name="Dusheyko S."/>
            <person name="Eads B.D."/>
            <person name="Frohlich T."/>
            <person name="Geiler-Samerotte K.A."/>
            <person name="Gerlach D."/>
            <person name="Hatcher P."/>
            <person name="Jogdeo S."/>
            <person name="Krijgsveld J."/>
            <person name="Kriventseva E.V."/>
            <person name="Kultz D."/>
            <person name="Laforsch C."/>
            <person name="Lindquist E."/>
            <person name="Lopez J."/>
            <person name="Manak J.R."/>
            <person name="Muller J."/>
            <person name="Pangilinan J."/>
            <person name="Patwardhan R.P."/>
            <person name="Pitluck S."/>
            <person name="Pritham E.J."/>
            <person name="Rechtsteiner A."/>
            <person name="Rho M."/>
            <person name="Rogozin I.B."/>
            <person name="Sakarya O."/>
            <person name="Salamov A."/>
            <person name="Schaack S."/>
            <person name="Shapiro H."/>
            <person name="Shiga Y."/>
            <person name="Skalitzky C."/>
            <person name="Smith Z."/>
            <person name="Souvorov A."/>
            <person name="Sung W."/>
            <person name="Tang Z."/>
            <person name="Tsuchiya D."/>
            <person name="Tu H."/>
            <person name="Vos H."/>
            <person name="Wang M."/>
            <person name="Wolf Y.I."/>
            <person name="Yamagata H."/>
            <person name="Yamada T."/>
            <person name="Ye Y."/>
            <person name="Shaw J.R."/>
            <person name="Andrews J."/>
            <person name="Crease T.J."/>
            <person name="Tang H."/>
            <person name="Lucas S.M."/>
            <person name="Robertson H.M."/>
            <person name="Bork P."/>
            <person name="Koonin E.V."/>
            <person name="Zdobnov E.M."/>
            <person name="Grigoriev I.V."/>
            <person name="Lynch M."/>
            <person name="Boore J.L."/>
        </authorList>
    </citation>
    <scope>NUCLEOTIDE SEQUENCE [LARGE SCALE GENOMIC DNA]</scope>
</reference>
<gene>
    <name evidence="2" type="ORF">DAPPUDRAFT_324855</name>
</gene>
<protein>
    <recommendedName>
        <fullName evidence="4">DUF4806 domain-containing protein</fullName>
    </recommendedName>
</protein>
<dbReference type="AlphaFoldDB" id="E9H2X7"/>
<dbReference type="HOGENOM" id="CLU_1564479_0_0_1"/>